<dbReference type="GeneID" id="66585676"/>
<dbReference type="RefSeq" id="WP_003659712.1">
    <property type="nucleotide sequence ID" value="NZ_CP007669.1"/>
</dbReference>
<keyword evidence="7" id="KW-1278">Translocase</keyword>
<evidence type="ECO:0000313" key="17">
    <source>
        <dbReference type="Proteomes" id="UP000280228"/>
    </source>
</evidence>
<dbReference type="PROSITE" id="PS00198">
    <property type="entry name" value="4FE4S_FER_1"/>
    <property type="match status" value="2"/>
</dbReference>
<evidence type="ECO:0000313" key="14">
    <source>
        <dbReference type="EMBL" id="AZQ94107.1"/>
    </source>
</evidence>
<evidence type="ECO:0000256" key="10">
    <source>
        <dbReference type="ARBA" id="ARBA00023014"/>
    </source>
</evidence>
<dbReference type="InterPro" id="IPR010207">
    <property type="entry name" value="Elect_transpt_cplx_RnfB/RsxB"/>
</dbReference>
<dbReference type="PANTHER" id="PTHR42859">
    <property type="entry name" value="OXIDOREDUCTASE"/>
    <property type="match status" value="1"/>
</dbReference>
<evidence type="ECO:0000256" key="6">
    <source>
        <dbReference type="ARBA" id="ARBA00022737"/>
    </source>
</evidence>
<keyword evidence="8" id="KW-0249">Electron transport</keyword>
<dbReference type="Gene3D" id="3.30.70.20">
    <property type="match status" value="1"/>
</dbReference>
<evidence type="ECO:0000259" key="12">
    <source>
        <dbReference type="PROSITE" id="PS51379"/>
    </source>
</evidence>
<dbReference type="GO" id="GO:0009055">
    <property type="term" value="F:electron transfer activity"/>
    <property type="evidence" value="ECO:0007669"/>
    <property type="project" value="InterPro"/>
</dbReference>
<sequence>MITYTTERLDNLPILFQPLNLQSLSNADRQSIAAIDAALPQTQCGLCGHHDGCLPYAYGIVMHGEAINLCVPGGQSVTDTIANILNKPTKPATPSQWQIDPLTNRPKEVRAIIQEADCIGCTKCIPACPVDAIVGTAKHMHSIITDLCTGCELCLAPCPVDCIDVIPHLRQLSDADRITEQNHLRRRYHQHLDRVAMTIEQGTKPVVSTIESAMVNVLNQRQNTEIDEIHAKNAIAAAKLRTQIKKLNKQLTLKADADLQNKLDKLNAKLSELQP</sequence>
<evidence type="ECO:0000256" key="2">
    <source>
        <dbReference type="ARBA" id="ARBA00022475"/>
    </source>
</evidence>
<dbReference type="Gene3D" id="1.10.15.40">
    <property type="entry name" value="Electron transport complex subunit B, putative Fe-S cluster"/>
    <property type="match status" value="1"/>
</dbReference>
<keyword evidence="5" id="KW-0479">Metal-binding</keyword>
<evidence type="ECO:0000256" key="11">
    <source>
        <dbReference type="ARBA" id="ARBA00023136"/>
    </source>
</evidence>
<dbReference type="Pfam" id="PF04060">
    <property type="entry name" value="FeS"/>
    <property type="match status" value="1"/>
</dbReference>
<evidence type="ECO:0000313" key="15">
    <source>
        <dbReference type="EMBL" id="RUO17662.1"/>
    </source>
</evidence>
<dbReference type="PROSITE" id="PS51379">
    <property type="entry name" value="4FE4S_FER_2"/>
    <property type="match status" value="2"/>
</dbReference>
<dbReference type="Proteomes" id="UP000268436">
    <property type="component" value="Unassembled WGS sequence"/>
</dbReference>
<dbReference type="NCBIfam" id="TIGR01944">
    <property type="entry name" value="rnfB"/>
    <property type="match status" value="1"/>
</dbReference>
<dbReference type="GO" id="GO:0051539">
    <property type="term" value="F:4 iron, 4 sulfur cluster binding"/>
    <property type="evidence" value="ECO:0007669"/>
    <property type="project" value="UniProtKB-KW"/>
</dbReference>
<evidence type="ECO:0000256" key="7">
    <source>
        <dbReference type="ARBA" id="ARBA00022967"/>
    </source>
</evidence>
<protein>
    <submittedName>
        <fullName evidence="14">Electron transport complex, RnfABCDGE type, B subunit</fullName>
    </submittedName>
</protein>
<keyword evidence="9" id="KW-0408">Iron</keyword>
<evidence type="ECO:0000256" key="1">
    <source>
        <dbReference type="ARBA" id="ARBA00022448"/>
    </source>
</evidence>
<dbReference type="InterPro" id="IPR007202">
    <property type="entry name" value="4Fe-4S_dom"/>
</dbReference>
<keyword evidence="11" id="KW-0472">Membrane</keyword>
<dbReference type="PANTHER" id="PTHR42859:SF3">
    <property type="entry name" value="ION-TRANSLOCATING OXIDOREDUCTASE COMPLEX SUBUNIT B"/>
    <property type="match status" value="1"/>
</dbReference>
<dbReference type="AlphaFoldDB" id="A0A3A9RTH0"/>
<dbReference type="KEGG" id="mcat:MC25239_00881"/>
<reference evidence="16 17" key="1">
    <citation type="submission" date="2018-12" db="EMBL/GenBank/DDBJ databases">
        <title>Persistence of Moraxella catarrhalis in Chronic Obstructive Pulmonary Disease and Regulation of the Hag/MID Adhesin.</title>
        <authorList>
            <person name="Murphy T."/>
            <person name="Zhao X."/>
            <person name="Vyas G."/>
            <person name="Aluvathingal J."/>
            <person name="Nadendla S."/>
            <person name="Tallon L."/>
            <person name="Tettelin H."/>
        </authorList>
    </citation>
    <scope>NUCLEOTIDE SEQUENCE [LARGE SCALE GENOMIC DNA]</scope>
    <source>
        <strain evidence="15 16">173P27B1</strain>
        <strain evidence="14 17">46P58B1</strain>
    </source>
</reference>
<feature type="domain" description="4Fe-4S ferredoxin-type" evidence="12">
    <location>
        <begin position="139"/>
        <end position="168"/>
    </location>
</feature>
<evidence type="ECO:0000256" key="9">
    <source>
        <dbReference type="ARBA" id="ARBA00023004"/>
    </source>
</evidence>
<evidence type="ECO:0000259" key="13">
    <source>
        <dbReference type="PROSITE" id="PS51656"/>
    </source>
</evidence>
<dbReference type="GO" id="GO:0046872">
    <property type="term" value="F:metal ion binding"/>
    <property type="evidence" value="ECO:0007669"/>
    <property type="project" value="UniProtKB-KW"/>
</dbReference>
<evidence type="ECO:0000256" key="3">
    <source>
        <dbReference type="ARBA" id="ARBA00022485"/>
    </source>
</evidence>
<dbReference type="InterPro" id="IPR017900">
    <property type="entry name" value="4Fe4S_Fe_S_CS"/>
</dbReference>
<dbReference type="EMBL" id="RYER01000003">
    <property type="protein sequence ID" value="RUO17662.1"/>
    <property type="molecule type" value="Genomic_DNA"/>
</dbReference>
<dbReference type="Proteomes" id="UP000280228">
    <property type="component" value="Chromosome"/>
</dbReference>
<evidence type="ECO:0000313" key="16">
    <source>
        <dbReference type="Proteomes" id="UP000268436"/>
    </source>
</evidence>
<accession>A0A3A9RTH0</accession>
<keyword evidence="10" id="KW-0411">Iron-sulfur</keyword>
<feature type="domain" description="4Fe-4S ferredoxin-type" evidence="12">
    <location>
        <begin position="109"/>
        <end position="138"/>
    </location>
</feature>
<dbReference type="InterPro" id="IPR017896">
    <property type="entry name" value="4Fe4S_Fe-S-bd"/>
</dbReference>
<dbReference type="Pfam" id="PF14697">
    <property type="entry name" value="Fer4_21"/>
    <property type="match status" value="1"/>
</dbReference>
<keyword evidence="6" id="KW-0677">Repeat</keyword>
<keyword evidence="16" id="KW-1185">Reference proteome</keyword>
<evidence type="ECO:0000256" key="4">
    <source>
        <dbReference type="ARBA" id="ARBA00022519"/>
    </source>
</evidence>
<evidence type="ECO:0000256" key="8">
    <source>
        <dbReference type="ARBA" id="ARBA00022982"/>
    </source>
</evidence>
<dbReference type="OMA" id="CTKCISA"/>
<proteinExistence type="predicted"/>
<evidence type="ECO:0000256" key="5">
    <source>
        <dbReference type="ARBA" id="ARBA00022723"/>
    </source>
</evidence>
<dbReference type="SUPFAM" id="SSF54862">
    <property type="entry name" value="4Fe-4S ferredoxins"/>
    <property type="match status" value="1"/>
</dbReference>
<feature type="domain" description="4Fe-4S" evidence="13">
    <location>
        <begin position="27"/>
        <end position="87"/>
    </location>
</feature>
<organism evidence="14 17">
    <name type="scientific">Moraxella catarrhalis</name>
    <name type="common">Branhamella catarrhalis</name>
    <dbReference type="NCBI Taxonomy" id="480"/>
    <lineage>
        <taxon>Bacteria</taxon>
        <taxon>Pseudomonadati</taxon>
        <taxon>Pseudomonadota</taxon>
        <taxon>Gammaproteobacteria</taxon>
        <taxon>Moraxellales</taxon>
        <taxon>Moraxellaceae</taxon>
        <taxon>Moraxella</taxon>
    </lineage>
</organism>
<keyword evidence="4" id="KW-0997">Cell inner membrane</keyword>
<gene>
    <name evidence="14" type="ORF">EJK53_0997</name>
    <name evidence="15" type="ORF">EJK54_1177</name>
</gene>
<keyword evidence="1" id="KW-0813">Transport</keyword>
<dbReference type="EMBL" id="CP034662">
    <property type="protein sequence ID" value="AZQ94107.1"/>
    <property type="molecule type" value="Genomic_DNA"/>
</dbReference>
<dbReference type="PROSITE" id="PS51656">
    <property type="entry name" value="4FE4S"/>
    <property type="match status" value="1"/>
</dbReference>
<dbReference type="InterPro" id="IPR050294">
    <property type="entry name" value="RnfB_subfamily"/>
</dbReference>
<name>A0A3A9RTH0_MORCA</name>
<keyword evidence="3" id="KW-0004">4Fe-4S</keyword>
<keyword evidence="2" id="KW-1003">Cell membrane</keyword>